<keyword evidence="3" id="KW-1003">Cell membrane</keyword>
<dbReference type="EMBL" id="NKHD01000028">
    <property type="protein sequence ID" value="OXT06730.1"/>
    <property type="molecule type" value="Genomic_DNA"/>
</dbReference>
<dbReference type="PANTHER" id="PTHR30193:SF37">
    <property type="entry name" value="INNER MEMBRANE ABC TRANSPORTER PERMEASE PROTEIN YCJO"/>
    <property type="match status" value="1"/>
</dbReference>
<dbReference type="GO" id="GO:0055085">
    <property type="term" value="P:transmembrane transport"/>
    <property type="evidence" value="ECO:0007669"/>
    <property type="project" value="InterPro"/>
</dbReference>
<evidence type="ECO:0000256" key="7">
    <source>
        <dbReference type="RuleBase" id="RU363032"/>
    </source>
</evidence>
<gene>
    <name evidence="9" type="ORF">CE561_09905</name>
</gene>
<evidence type="ECO:0000256" key="6">
    <source>
        <dbReference type="ARBA" id="ARBA00023136"/>
    </source>
</evidence>
<dbReference type="InterPro" id="IPR035906">
    <property type="entry name" value="MetI-like_sf"/>
</dbReference>
<dbReference type="PANTHER" id="PTHR30193">
    <property type="entry name" value="ABC TRANSPORTER PERMEASE PROTEIN"/>
    <property type="match status" value="1"/>
</dbReference>
<feature type="transmembrane region" description="Helical" evidence="7">
    <location>
        <begin position="226"/>
        <end position="245"/>
    </location>
</feature>
<evidence type="ECO:0000313" key="10">
    <source>
        <dbReference type="Proteomes" id="UP000215301"/>
    </source>
</evidence>
<comment type="similarity">
    <text evidence="7">Belongs to the binding-protein-dependent transport system permease family.</text>
</comment>
<dbReference type="AlphaFoldDB" id="A0A231VEX4"/>
<evidence type="ECO:0000256" key="5">
    <source>
        <dbReference type="ARBA" id="ARBA00022989"/>
    </source>
</evidence>
<keyword evidence="2 7" id="KW-0813">Transport</keyword>
<dbReference type="Proteomes" id="UP000215301">
    <property type="component" value="Unassembled WGS sequence"/>
</dbReference>
<keyword evidence="5 7" id="KW-1133">Transmembrane helix</keyword>
<dbReference type="CDD" id="cd06261">
    <property type="entry name" value="TM_PBP2"/>
    <property type="match status" value="1"/>
</dbReference>
<keyword evidence="6 7" id="KW-0472">Membrane</keyword>
<protein>
    <submittedName>
        <fullName evidence="9">ABC transporter permease</fullName>
    </submittedName>
</protein>
<reference evidence="9 10" key="1">
    <citation type="submission" date="2017-06" db="EMBL/GenBank/DDBJ databases">
        <title>Isolation and characterization of a thermophilic and butanogenic Thermoanaerobacterium thermosaccharolyticum M5 capable of efficient degradation of hemicellulose.</title>
        <authorList>
            <person name="Xin F."/>
            <person name="Jiang Y."/>
        </authorList>
    </citation>
    <scope>NUCLEOTIDE SEQUENCE [LARGE SCALE GENOMIC DNA]</scope>
    <source>
        <strain evidence="9 10">M5</strain>
    </source>
</reference>
<dbReference type="Gene3D" id="1.10.3720.10">
    <property type="entry name" value="MetI-like"/>
    <property type="match status" value="1"/>
</dbReference>
<feature type="transmembrane region" description="Helical" evidence="7">
    <location>
        <begin position="125"/>
        <end position="147"/>
    </location>
</feature>
<feature type="transmembrane region" description="Helical" evidence="7">
    <location>
        <begin position="280"/>
        <end position="302"/>
    </location>
</feature>
<dbReference type="PROSITE" id="PS50928">
    <property type="entry name" value="ABC_TM1"/>
    <property type="match status" value="1"/>
</dbReference>
<keyword evidence="4 7" id="KW-0812">Transmembrane</keyword>
<dbReference type="InterPro" id="IPR051393">
    <property type="entry name" value="ABC_transporter_permease"/>
</dbReference>
<evidence type="ECO:0000256" key="1">
    <source>
        <dbReference type="ARBA" id="ARBA00004651"/>
    </source>
</evidence>
<evidence type="ECO:0000259" key="8">
    <source>
        <dbReference type="PROSITE" id="PS50928"/>
    </source>
</evidence>
<accession>A0A231VEX4</accession>
<sequence>MRSKSSYESKNLTKDKKKRRITLERKNTLIAYTFILPNFLGFLIFTFIPVIVSILLSFMEWDTASPMRFVGLKNFIMLLKDETFKISFFNTIYYTIATVPLTMVCSLALAVLLNEGIKFKKFFRGAVFFPYITSLVAVAAVWNMLFLPTMGPINEFLKAIGISNPPGWLSSTKWAMPAIIITSVWRNMGYYMVLFLAGLQGIPKELYEAATVDGATSWQKFKNITWPMLTPTTFFVTIMLTISSFKVFDLVWIMTQGGPGRSTNVLVYDIYQEAFLNLKFGYSSAIAMVLFALVLIITIIQFKGEEKWVNYM</sequence>
<comment type="caution">
    <text evidence="9">The sequence shown here is derived from an EMBL/GenBank/DDBJ whole genome shotgun (WGS) entry which is preliminary data.</text>
</comment>
<proteinExistence type="inferred from homology"/>
<dbReference type="RefSeq" id="WP_094045906.1">
    <property type="nucleotide sequence ID" value="NZ_CP117252.1"/>
</dbReference>
<dbReference type="Pfam" id="PF00528">
    <property type="entry name" value="BPD_transp_1"/>
    <property type="match status" value="1"/>
</dbReference>
<dbReference type="GO" id="GO:0005886">
    <property type="term" value="C:plasma membrane"/>
    <property type="evidence" value="ECO:0007669"/>
    <property type="project" value="UniProtKB-SubCell"/>
</dbReference>
<dbReference type="InterPro" id="IPR000515">
    <property type="entry name" value="MetI-like"/>
</dbReference>
<evidence type="ECO:0000256" key="2">
    <source>
        <dbReference type="ARBA" id="ARBA00022448"/>
    </source>
</evidence>
<name>A0A231VEX4_THETR</name>
<organism evidence="9 10">
    <name type="scientific">Thermoanaerobacterium thermosaccharolyticum</name>
    <name type="common">Clostridium thermosaccharolyticum</name>
    <dbReference type="NCBI Taxonomy" id="1517"/>
    <lineage>
        <taxon>Bacteria</taxon>
        <taxon>Bacillati</taxon>
        <taxon>Bacillota</taxon>
        <taxon>Clostridia</taxon>
        <taxon>Thermoanaerobacterales</taxon>
        <taxon>Thermoanaerobacteraceae</taxon>
        <taxon>Thermoanaerobacterium</taxon>
    </lineage>
</organism>
<feature type="transmembrane region" description="Helical" evidence="7">
    <location>
        <begin position="92"/>
        <end position="113"/>
    </location>
</feature>
<dbReference type="SUPFAM" id="SSF161098">
    <property type="entry name" value="MetI-like"/>
    <property type="match status" value="1"/>
</dbReference>
<comment type="subcellular location">
    <subcellularLocation>
        <location evidence="1 7">Cell membrane</location>
        <topology evidence="1 7">Multi-pass membrane protein</topology>
    </subcellularLocation>
</comment>
<evidence type="ECO:0000256" key="3">
    <source>
        <dbReference type="ARBA" id="ARBA00022475"/>
    </source>
</evidence>
<evidence type="ECO:0000313" key="9">
    <source>
        <dbReference type="EMBL" id="OXT06730.1"/>
    </source>
</evidence>
<feature type="transmembrane region" description="Helical" evidence="7">
    <location>
        <begin position="29"/>
        <end position="59"/>
    </location>
</feature>
<feature type="domain" description="ABC transmembrane type-1" evidence="8">
    <location>
        <begin position="88"/>
        <end position="301"/>
    </location>
</feature>
<evidence type="ECO:0000256" key="4">
    <source>
        <dbReference type="ARBA" id="ARBA00022692"/>
    </source>
</evidence>